<proteinExistence type="predicted"/>
<organism evidence="3 4">
    <name type="scientific">Erythroxylum novogranatense</name>
    <dbReference type="NCBI Taxonomy" id="1862640"/>
    <lineage>
        <taxon>Eukaryota</taxon>
        <taxon>Viridiplantae</taxon>
        <taxon>Streptophyta</taxon>
        <taxon>Embryophyta</taxon>
        <taxon>Tracheophyta</taxon>
        <taxon>Spermatophyta</taxon>
        <taxon>Magnoliopsida</taxon>
        <taxon>eudicotyledons</taxon>
        <taxon>Gunneridae</taxon>
        <taxon>Pentapetalae</taxon>
        <taxon>rosids</taxon>
        <taxon>fabids</taxon>
        <taxon>Malpighiales</taxon>
        <taxon>Erythroxylaceae</taxon>
        <taxon>Erythroxylum</taxon>
    </lineage>
</organism>
<feature type="region of interest" description="Disordered" evidence="1">
    <location>
        <begin position="1"/>
        <end position="33"/>
    </location>
</feature>
<evidence type="ECO:0000256" key="2">
    <source>
        <dbReference type="SAM" id="Phobius"/>
    </source>
</evidence>
<sequence>MDVNDDLNASADGGSNPTVHNQPSEPKVIIRKKKKEVLKDVKAAASASTASSSSSSCAFSSISRSKGGGGFKHRHSRVAFSPAQRRTGSAIRDGYMKAVALPLGMSFAAVIAEVLERKDGVHERMSVDHLSRICTSVVKESLANAFCDDFDFLGRNFEISFGSTLRTLRLINEWGANKREGGLNHLGVGNSGPNANKRVDYASNSDGEGCSSRAGLSNIPTEDKSHLPEEQEQCICTDSLNREVALHRQATAAHASSSICGSSSQMSTMDKYFMEQPRSNDLKAWENCIAMENLRLKKEKLALRNDSNDIERSKLAMGVSKASKRDELLKKCIKLLVAGSIVMSAAFSYATYVYLSTTK</sequence>
<dbReference type="GO" id="GO:0010090">
    <property type="term" value="P:trichome morphogenesis"/>
    <property type="evidence" value="ECO:0007669"/>
    <property type="project" value="InterPro"/>
</dbReference>
<dbReference type="InterPro" id="IPR044708">
    <property type="entry name" value="CPR5"/>
</dbReference>
<dbReference type="AlphaFoldDB" id="A0AAV8TSF2"/>
<dbReference type="GO" id="GO:0010150">
    <property type="term" value="P:leaf senescence"/>
    <property type="evidence" value="ECO:0007669"/>
    <property type="project" value="InterPro"/>
</dbReference>
<feature type="region of interest" description="Disordered" evidence="1">
    <location>
        <begin position="183"/>
        <end position="224"/>
    </location>
</feature>
<protein>
    <submittedName>
        <fullName evidence="3">Uncharacterized protein</fullName>
    </submittedName>
</protein>
<accession>A0AAV8TSF2</accession>
<dbReference type="EMBL" id="JAIWQS010000003">
    <property type="protein sequence ID" value="KAJ8769693.1"/>
    <property type="molecule type" value="Genomic_DNA"/>
</dbReference>
<dbReference type="PANTHER" id="PTHR35322:SF2">
    <property type="entry name" value="PROTEIN CPR-5"/>
    <property type="match status" value="1"/>
</dbReference>
<keyword evidence="4" id="KW-1185">Reference proteome</keyword>
<feature type="compositionally biased region" description="Polar residues" evidence="1">
    <location>
        <begin position="13"/>
        <end position="24"/>
    </location>
</feature>
<keyword evidence="2" id="KW-0472">Membrane</keyword>
<evidence type="ECO:0000313" key="3">
    <source>
        <dbReference type="EMBL" id="KAJ8769693.1"/>
    </source>
</evidence>
<evidence type="ECO:0000313" key="4">
    <source>
        <dbReference type="Proteomes" id="UP001159364"/>
    </source>
</evidence>
<dbReference type="GO" id="GO:0006952">
    <property type="term" value="P:defense response"/>
    <property type="evidence" value="ECO:0007669"/>
    <property type="project" value="InterPro"/>
</dbReference>
<dbReference type="Proteomes" id="UP001159364">
    <property type="component" value="Linkage Group LG03"/>
</dbReference>
<name>A0AAV8TSF2_9ROSI</name>
<dbReference type="PANTHER" id="PTHR35322">
    <property type="entry name" value="PROTEIN CPR-5"/>
    <property type="match status" value="1"/>
</dbReference>
<gene>
    <name evidence="3" type="ORF">K2173_005296</name>
</gene>
<comment type="caution">
    <text evidence="3">The sequence shown here is derived from an EMBL/GenBank/DDBJ whole genome shotgun (WGS) entry which is preliminary data.</text>
</comment>
<evidence type="ECO:0000256" key="1">
    <source>
        <dbReference type="SAM" id="MobiDB-lite"/>
    </source>
</evidence>
<keyword evidence="2" id="KW-1133">Transmembrane helix</keyword>
<reference evidence="3 4" key="1">
    <citation type="submission" date="2021-09" db="EMBL/GenBank/DDBJ databases">
        <title>Genomic insights and catalytic innovation underlie evolution of tropane alkaloids biosynthesis.</title>
        <authorList>
            <person name="Wang Y.-J."/>
            <person name="Tian T."/>
            <person name="Huang J.-P."/>
            <person name="Huang S.-X."/>
        </authorList>
    </citation>
    <scope>NUCLEOTIDE SEQUENCE [LARGE SCALE GENOMIC DNA]</scope>
    <source>
        <strain evidence="3">KIB-2018</strain>
        <tissue evidence="3">Leaf</tissue>
    </source>
</reference>
<keyword evidence="2" id="KW-0812">Transmembrane</keyword>
<feature type="transmembrane region" description="Helical" evidence="2">
    <location>
        <begin position="335"/>
        <end position="355"/>
    </location>
</feature>